<evidence type="ECO:0000256" key="11">
    <source>
        <dbReference type="ARBA" id="ARBA00023136"/>
    </source>
</evidence>
<evidence type="ECO:0000256" key="1">
    <source>
        <dbReference type="ARBA" id="ARBA00004571"/>
    </source>
</evidence>
<keyword evidence="3 14" id="KW-0813">Transport</keyword>
<dbReference type="InterPro" id="IPR012910">
    <property type="entry name" value="Plug_dom"/>
</dbReference>
<keyword evidence="13 14" id="KW-0998">Cell outer membrane</keyword>
<dbReference type="NCBIfam" id="TIGR01783">
    <property type="entry name" value="TonB-siderophor"/>
    <property type="match status" value="1"/>
</dbReference>
<dbReference type="EMBL" id="CP067136">
    <property type="protein sequence ID" value="WCR08454.1"/>
    <property type="molecule type" value="Genomic_DNA"/>
</dbReference>
<evidence type="ECO:0000313" key="19">
    <source>
        <dbReference type="EMBL" id="WCR08454.1"/>
    </source>
</evidence>
<feature type="chain" id="PRO_5047037713" evidence="16">
    <location>
        <begin position="24"/>
        <end position="694"/>
    </location>
</feature>
<evidence type="ECO:0000256" key="10">
    <source>
        <dbReference type="ARBA" id="ARBA00023077"/>
    </source>
</evidence>
<dbReference type="InterPro" id="IPR000531">
    <property type="entry name" value="Beta-barrel_TonB"/>
</dbReference>
<dbReference type="PANTHER" id="PTHR32552:SF68">
    <property type="entry name" value="FERRICHROME OUTER MEMBRANE TRANSPORTER_PHAGE RECEPTOR"/>
    <property type="match status" value="1"/>
</dbReference>
<evidence type="ECO:0000256" key="2">
    <source>
        <dbReference type="ARBA" id="ARBA00009810"/>
    </source>
</evidence>
<protein>
    <submittedName>
        <fullName evidence="19">TonB-dependent siderophore receptor</fullName>
    </submittedName>
</protein>
<feature type="domain" description="TonB-dependent receptor plug" evidence="18">
    <location>
        <begin position="65"/>
        <end position="166"/>
    </location>
</feature>
<dbReference type="Pfam" id="PF00593">
    <property type="entry name" value="TonB_dep_Rec_b-barrel"/>
    <property type="match status" value="1"/>
</dbReference>
<evidence type="ECO:0000256" key="5">
    <source>
        <dbReference type="ARBA" id="ARBA00022496"/>
    </source>
</evidence>
<proteinExistence type="inferred from homology"/>
<evidence type="ECO:0000256" key="14">
    <source>
        <dbReference type="PROSITE-ProRule" id="PRU01360"/>
    </source>
</evidence>
<organism evidence="19 20">
    <name type="scientific">Paracoccus fistulariae</name>
    <dbReference type="NCBI Taxonomy" id="658446"/>
    <lineage>
        <taxon>Bacteria</taxon>
        <taxon>Pseudomonadati</taxon>
        <taxon>Pseudomonadota</taxon>
        <taxon>Alphaproteobacteria</taxon>
        <taxon>Rhodobacterales</taxon>
        <taxon>Paracoccaceae</taxon>
        <taxon>Paracoccus</taxon>
    </lineage>
</organism>
<sequence length="694" mass="75620">MSLSVRAAALASASLLSIASANAQEADDPYLLDPITLTATTDVSVQPDGYVGDYSQSATKSDTPVAEMQQSVSVVTTQQIEDQGAQTLGQALSYTSGVLGEPFGTDPRFDSPTIRGFAADDAQYVNGLRQLRYLGSPAFETYGLQQIEVLKGPNSSLYGAGSPAGIINQVQKRAQDYDFGEVGLGYDSNGAGQLFFDMNKAQSESFAWRLTGIARDDETQIEELTNERGYLAGALRWQPGDFTTFDVIASYLKDSPISPTGVPYELTRIGEGERLRDLYTGNPNWDDSDRKMANFGVEVSHELENGWTLSQGFRYEKLDWTYTNTYVSGLIGDEIAQGYTRQSEDTSGINLDTRLSGEVTTGSVTHQLLFGLDIRKYDADNETNFLSGPGLNWRNPVYSSQLPTTPWYVATNDLTLEQIGIYAQDEITAGNWRGSLALRHDRAEQSGTSYNSVAGVTNADQVDRATTGRAGLSYVFANGVMPYASYATSFDPQIGTDGDGNKLKPTKARQWELGVKYQPQGFNGLFTAAIYDLRETNATRRVVEDGVPFDRQIGEVKSRGLELEATAEIGTGWDLRAGYAYNDTEIVAGENNGNEMPNAPRQLASLWLNRDFGNGITAGGGIRHLGKRFGDEANLYDLDAVTLVDLGASYSYDNVEASLNLTNLTDKTYVATCGAFGCFYGEGRTLTAKVTYKW</sequence>
<evidence type="ECO:0000259" key="17">
    <source>
        <dbReference type="Pfam" id="PF00593"/>
    </source>
</evidence>
<name>A0ABY7SNH0_9RHOB</name>
<keyword evidence="12 19" id="KW-0675">Receptor</keyword>
<evidence type="ECO:0000256" key="15">
    <source>
        <dbReference type="RuleBase" id="RU003357"/>
    </source>
</evidence>
<keyword evidence="8" id="KW-0408">Iron</keyword>
<keyword evidence="6 14" id="KW-0812">Transmembrane</keyword>
<comment type="subcellular location">
    <subcellularLocation>
        <location evidence="1 14">Cell outer membrane</location>
        <topology evidence="1 14">Multi-pass membrane protein</topology>
    </subcellularLocation>
</comment>
<dbReference type="Pfam" id="PF07715">
    <property type="entry name" value="Plug"/>
    <property type="match status" value="1"/>
</dbReference>
<evidence type="ECO:0000256" key="9">
    <source>
        <dbReference type="ARBA" id="ARBA00023065"/>
    </source>
</evidence>
<keyword evidence="20" id="KW-1185">Reference proteome</keyword>
<keyword evidence="11 14" id="KW-0472">Membrane</keyword>
<dbReference type="Gene3D" id="2.40.170.20">
    <property type="entry name" value="TonB-dependent receptor, beta-barrel domain"/>
    <property type="match status" value="1"/>
</dbReference>
<gene>
    <name evidence="19" type="ORF">JHX87_06480</name>
</gene>
<dbReference type="CDD" id="cd01347">
    <property type="entry name" value="ligand_gated_channel"/>
    <property type="match status" value="1"/>
</dbReference>
<evidence type="ECO:0000256" key="3">
    <source>
        <dbReference type="ARBA" id="ARBA00022448"/>
    </source>
</evidence>
<reference evidence="19 20" key="1">
    <citation type="submission" date="2021-01" db="EMBL/GenBank/DDBJ databases">
        <title>Biogeographic distribution of Paracoccus.</title>
        <authorList>
            <person name="Hollensteiner J."/>
            <person name="Leineberger J."/>
            <person name="Brinkhoff T."/>
            <person name="Daniel R."/>
        </authorList>
    </citation>
    <scope>NUCLEOTIDE SEQUENCE [LARGE SCALE GENOMIC DNA]</scope>
    <source>
        <strain evidence="19 20">KCTC 22803</strain>
    </source>
</reference>
<accession>A0ABY7SNH0</accession>
<comment type="similarity">
    <text evidence="2 14 15">Belongs to the TonB-dependent receptor family.</text>
</comment>
<dbReference type="SUPFAM" id="SSF56935">
    <property type="entry name" value="Porins"/>
    <property type="match status" value="1"/>
</dbReference>
<evidence type="ECO:0000256" key="13">
    <source>
        <dbReference type="ARBA" id="ARBA00023237"/>
    </source>
</evidence>
<evidence type="ECO:0000256" key="7">
    <source>
        <dbReference type="ARBA" id="ARBA00022729"/>
    </source>
</evidence>
<dbReference type="InterPro" id="IPR010105">
    <property type="entry name" value="TonB_sidphr_rcpt"/>
</dbReference>
<feature type="signal peptide" evidence="16">
    <location>
        <begin position="1"/>
        <end position="23"/>
    </location>
</feature>
<keyword evidence="9" id="KW-0406">Ion transport</keyword>
<dbReference type="PROSITE" id="PS52016">
    <property type="entry name" value="TONB_DEPENDENT_REC_3"/>
    <property type="match status" value="1"/>
</dbReference>
<dbReference type="Gene3D" id="2.170.130.10">
    <property type="entry name" value="TonB-dependent receptor, plug domain"/>
    <property type="match status" value="1"/>
</dbReference>
<dbReference type="PANTHER" id="PTHR32552">
    <property type="entry name" value="FERRICHROME IRON RECEPTOR-RELATED"/>
    <property type="match status" value="1"/>
</dbReference>
<keyword evidence="10 15" id="KW-0798">TonB box</keyword>
<evidence type="ECO:0000256" key="6">
    <source>
        <dbReference type="ARBA" id="ARBA00022692"/>
    </source>
</evidence>
<keyword evidence="7 16" id="KW-0732">Signal</keyword>
<evidence type="ECO:0000256" key="12">
    <source>
        <dbReference type="ARBA" id="ARBA00023170"/>
    </source>
</evidence>
<dbReference type="RefSeq" id="WP_271883343.1">
    <property type="nucleotide sequence ID" value="NZ_CP067136.1"/>
</dbReference>
<evidence type="ECO:0000256" key="8">
    <source>
        <dbReference type="ARBA" id="ARBA00023004"/>
    </source>
</evidence>
<dbReference type="InterPro" id="IPR036942">
    <property type="entry name" value="Beta-barrel_TonB_sf"/>
</dbReference>
<evidence type="ECO:0000313" key="20">
    <source>
        <dbReference type="Proteomes" id="UP001219349"/>
    </source>
</evidence>
<evidence type="ECO:0000256" key="4">
    <source>
        <dbReference type="ARBA" id="ARBA00022452"/>
    </source>
</evidence>
<dbReference type="Proteomes" id="UP001219349">
    <property type="component" value="Chromosome"/>
</dbReference>
<dbReference type="InterPro" id="IPR037066">
    <property type="entry name" value="Plug_dom_sf"/>
</dbReference>
<feature type="domain" description="TonB-dependent receptor-like beta-barrel" evidence="17">
    <location>
        <begin position="237"/>
        <end position="664"/>
    </location>
</feature>
<evidence type="ECO:0000259" key="18">
    <source>
        <dbReference type="Pfam" id="PF07715"/>
    </source>
</evidence>
<keyword evidence="5" id="KW-0410">Iron transport</keyword>
<dbReference type="InterPro" id="IPR039426">
    <property type="entry name" value="TonB-dep_rcpt-like"/>
</dbReference>
<keyword evidence="4 14" id="KW-1134">Transmembrane beta strand</keyword>
<evidence type="ECO:0000256" key="16">
    <source>
        <dbReference type="SAM" id="SignalP"/>
    </source>
</evidence>